<dbReference type="Proteomes" id="UP000008793">
    <property type="component" value="Chromosome"/>
</dbReference>
<sequence length="501" mass="54291">MDQLLAMRVFIRITDARSLAKAADSLNLPRSSVSKLLQDLEQHLGAKLIERSTRSFTITPLGERYREQTREILAQLDEMDTAARYAKVNPQGKLRVDVGSSLANEIIIPALPEFHARYPQLELLLGVNDRPADLIGEGVDCVIRGGVLPDSSMIGRQLCTLDYVTCATSGYLSAHGTPVHPQDIKDNHQTVRYFFPHSGKSLPLQFSNGTDEFEIHGNTVVNISESTALTEALLTGMGIGQIFRFSAEHHFLSGRLIPLLEEWKQPSLPVQLVYPANLAEGAHVYITGRNKAALKTVQDELGSSVTCIEVDSTHGPDLDRLYRQIEAEAGGLDVVFANAGGGSMLPLGQITEEHVDQIFGQNVKSLIFTVQKALPLLRKGASIILAGSSASIEGTAAFSVYSASKAAVRNLARSWVLDLKGTGTRVNVLSPGPIRTPFLLDFAGDDPAHQQAMLDYLNTRIPLGRIGEPEEIAKVALFLASTDSSFVNGTELFADGGQAQV</sequence>
<dbReference type="FunFam" id="1.10.10.10:FF:000001">
    <property type="entry name" value="LysR family transcriptional regulator"/>
    <property type="match status" value="1"/>
</dbReference>
<dbReference type="HOGENOM" id="CLU_543748_0_0_6"/>
<dbReference type="InterPro" id="IPR000847">
    <property type="entry name" value="LysR_HTH_N"/>
</dbReference>
<dbReference type="STRING" id="634500.EbC_21510"/>
<dbReference type="GO" id="GO:0006351">
    <property type="term" value="P:DNA-templated transcription"/>
    <property type="evidence" value="ECO:0007669"/>
    <property type="project" value="TreeGrafter"/>
</dbReference>
<evidence type="ECO:0000256" key="3">
    <source>
        <dbReference type="ARBA" id="ARBA00023015"/>
    </source>
</evidence>
<dbReference type="Pfam" id="PF00126">
    <property type="entry name" value="HTH_1"/>
    <property type="match status" value="1"/>
</dbReference>
<dbReference type="SUPFAM" id="SSF53850">
    <property type="entry name" value="Periplasmic binding protein-like II"/>
    <property type="match status" value="1"/>
</dbReference>
<dbReference type="KEGG" id="ebi:EbC_21510"/>
<dbReference type="SUPFAM" id="SSF46785">
    <property type="entry name" value="Winged helix' DNA-binding domain"/>
    <property type="match status" value="1"/>
</dbReference>
<dbReference type="eggNOG" id="COG1028">
    <property type="taxonomic scope" value="Bacteria"/>
</dbReference>
<dbReference type="GeneID" id="90514559"/>
<dbReference type="Gene3D" id="3.40.190.10">
    <property type="entry name" value="Periplasmic binding protein-like II"/>
    <property type="match status" value="2"/>
</dbReference>
<dbReference type="GO" id="GO:0043565">
    <property type="term" value="F:sequence-specific DNA binding"/>
    <property type="evidence" value="ECO:0007669"/>
    <property type="project" value="TreeGrafter"/>
</dbReference>
<dbReference type="InterPro" id="IPR002347">
    <property type="entry name" value="SDR_fam"/>
</dbReference>
<accession>D8MS75</accession>
<evidence type="ECO:0000259" key="6">
    <source>
        <dbReference type="PROSITE" id="PS50931"/>
    </source>
</evidence>
<reference evidence="7 8" key="1">
    <citation type="journal article" date="2010" name="BMC Genomics">
        <title>Genome comparison of the epiphytic bacteria Erwinia billingiae and E. tasmaniensis with the pear pathogen E. pyrifoliae.</title>
        <authorList>
            <person name="Kube M."/>
            <person name="Migdoll A.M."/>
            <person name="Gehring I."/>
            <person name="Heitmann K."/>
            <person name="Mayer Y."/>
            <person name="Kuhl H."/>
            <person name="Knaust F."/>
            <person name="Geider K."/>
            <person name="Reinhardt R."/>
        </authorList>
    </citation>
    <scope>NUCLEOTIDE SEQUENCE [LARGE SCALE GENOMIC DNA]</scope>
    <source>
        <strain evidence="7 8">Eb661</strain>
    </source>
</reference>
<keyword evidence="4" id="KW-0238">DNA-binding</keyword>
<dbReference type="GO" id="GO:0003700">
    <property type="term" value="F:DNA-binding transcription factor activity"/>
    <property type="evidence" value="ECO:0007669"/>
    <property type="project" value="InterPro"/>
</dbReference>
<dbReference type="AlphaFoldDB" id="D8MS75"/>
<dbReference type="Gene3D" id="1.10.10.10">
    <property type="entry name" value="Winged helix-like DNA-binding domain superfamily/Winged helix DNA-binding domain"/>
    <property type="match status" value="1"/>
</dbReference>
<comment type="similarity">
    <text evidence="2">Belongs to the LysR transcriptional regulatory family.</text>
</comment>
<dbReference type="RefSeq" id="WP_013202170.1">
    <property type="nucleotide sequence ID" value="NC_014306.1"/>
</dbReference>
<gene>
    <name evidence="7" type="ordered locus">EbC_21510</name>
</gene>
<dbReference type="CDD" id="cd05233">
    <property type="entry name" value="SDR_c"/>
    <property type="match status" value="1"/>
</dbReference>
<dbReference type="PROSITE" id="PS50931">
    <property type="entry name" value="HTH_LYSR"/>
    <property type="match status" value="1"/>
</dbReference>
<dbReference type="InterPro" id="IPR058163">
    <property type="entry name" value="LysR-type_TF_proteobact-type"/>
</dbReference>
<evidence type="ECO:0000256" key="2">
    <source>
        <dbReference type="ARBA" id="ARBA00009437"/>
    </source>
</evidence>
<keyword evidence="5" id="KW-0804">Transcription</keyword>
<name>D8MS75_ERWBE</name>
<evidence type="ECO:0000313" key="7">
    <source>
        <dbReference type="EMBL" id="CAX59682.1"/>
    </source>
</evidence>
<dbReference type="PANTHER" id="PTHR30537:SF72">
    <property type="entry name" value="LYSR FAMILY TRANSCRIPTIONAL REGULATOR"/>
    <property type="match status" value="1"/>
</dbReference>
<dbReference type="PRINTS" id="PR00081">
    <property type="entry name" value="GDHRDH"/>
</dbReference>
<dbReference type="SUPFAM" id="SSF51735">
    <property type="entry name" value="NAD(P)-binding Rossmann-fold domains"/>
    <property type="match status" value="1"/>
</dbReference>
<comment type="similarity">
    <text evidence="1">Belongs to the short-chain dehydrogenases/reductases (SDR) family.</text>
</comment>
<evidence type="ECO:0000256" key="1">
    <source>
        <dbReference type="ARBA" id="ARBA00006484"/>
    </source>
</evidence>
<dbReference type="InterPro" id="IPR036291">
    <property type="entry name" value="NAD(P)-bd_dom_sf"/>
</dbReference>
<keyword evidence="3" id="KW-0805">Transcription regulation</keyword>
<keyword evidence="8" id="KW-1185">Reference proteome</keyword>
<proteinExistence type="inferred from homology"/>
<protein>
    <submittedName>
        <fullName evidence="7">Transcriptional regulator, LysR family</fullName>
    </submittedName>
</protein>
<dbReference type="Gene3D" id="3.40.50.720">
    <property type="entry name" value="NAD(P)-binding Rossmann-like Domain"/>
    <property type="match status" value="1"/>
</dbReference>
<evidence type="ECO:0000256" key="5">
    <source>
        <dbReference type="ARBA" id="ARBA00023163"/>
    </source>
</evidence>
<evidence type="ECO:0000256" key="4">
    <source>
        <dbReference type="ARBA" id="ARBA00023125"/>
    </source>
</evidence>
<dbReference type="InterPro" id="IPR005119">
    <property type="entry name" value="LysR_subst-bd"/>
</dbReference>
<dbReference type="eggNOG" id="COG0583">
    <property type="taxonomic scope" value="Bacteria"/>
</dbReference>
<dbReference type="CDD" id="cd08472">
    <property type="entry name" value="PBP2_CrgA_like_3"/>
    <property type="match status" value="1"/>
</dbReference>
<dbReference type="PANTHER" id="PTHR30537">
    <property type="entry name" value="HTH-TYPE TRANSCRIPTIONAL REGULATOR"/>
    <property type="match status" value="1"/>
</dbReference>
<dbReference type="EMBL" id="FP236843">
    <property type="protein sequence ID" value="CAX59682.1"/>
    <property type="molecule type" value="Genomic_DNA"/>
</dbReference>
<organism evidence="8">
    <name type="scientific">Erwinia billingiae (strain Eb661)</name>
    <dbReference type="NCBI Taxonomy" id="634500"/>
    <lineage>
        <taxon>Bacteria</taxon>
        <taxon>Pseudomonadati</taxon>
        <taxon>Pseudomonadota</taxon>
        <taxon>Gammaproteobacteria</taxon>
        <taxon>Enterobacterales</taxon>
        <taxon>Erwiniaceae</taxon>
        <taxon>Erwinia</taxon>
    </lineage>
</organism>
<feature type="domain" description="HTH lysR-type" evidence="6">
    <location>
        <begin position="1"/>
        <end position="59"/>
    </location>
</feature>
<evidence type="ECO:0000313" key="8">
    <source>
        <dbReference type="Proteomes" id="UP000008793"/>
    </source>
</evidence>
<dbReference type="InterPro" id="IPR036390">
    <property type="entry name" value="WH_DNA-bd_sf"/>
</dbReference>
<dbReference type="InterPro" id="IPR036388">
    <property type="entry name" value="WH-like_DNA-bd_sf"/>
</dbReference>
<dbReference type="FunFam" id="3.40.50.720:FF:000084">
    <property type="entry name" value="Short-chain dehydrogenase reductase"/>
    <property type="match status" value="1"/>
</dbReference>
<dbReference type="Pfam" id="PF03466">
    <property type="entry name" value="LysR_substrate"/>
    <property type="match status" value="1"/>
</dbReference>
<dbReference type="Pfam" id="PF13561">
    <property type="entry name" value="adh_short_C2"/>
    <property type="match status" value="1"/>
</dbReference>